<dbReference type="GO" id="GO:0046872">
    <property type="term" value="F:metal ion binding"/>
    <property type="evidence" value="ECO:0007669"/>
    <property type="project" value="InterPro"/>
</dbReference>
<dbReference type="EMBL" id="JACMSF010000019">
    <property type="protein sequence ID" value="MBC2903662.1"/>
    <property type="molecule type" value="Genomic_DNA"/>
</dbReference>
<feature type="domain" description="Mycothiol-dependent maleylpyruvate isomerase metal-binding" evidence="2">
    <location>
        <begin position="2"/>
        <end position="104"/>
    </location>
</feature>
<accession>A0A7X1J5S1</accession>
<evidence type="ECO:0000259" key="2">
    <source>
        <dbReference type="Pfam" id="PF11716"/>
    </source>
</evidence>
<evidence type="ECO:0000313" key="4">
    <source>
        <dbReference type="Proteomes" id="UP000584670"/>
    </source>
</evidence>
<proteinExistence type="predicted"/>
<comment type="caution">
    <text evidence="3">The sequence shown here is derived from an EMBL/GenBank/DDBJ whole genome shotgun (WGS) entry which is preliminary data.</text>
</comment>
<reference evidence="3 4" key="1">
    <citation type="submission" date="2020-08" db="EMBL/GenBank/DDBJ databases">
        <title>Streptomyces sp. PSKA01 genome sequencing and assembly.</title>
        <authorList>
            <person name="Mandal S."/>
            <person name="Maiti P.K."/>
            <person name="Das P."/>
        </authorList>
    </citation>
    <scope>NUCLEOTIDE SEQUENCE [LARGE SCALE GENOMIC DNA]</scope>
    <source>
        <strain evidence="3 4">PSKA01</strain>
    </source>
</reference>
<dbReference type="RefSeq" id="WP_186283546.1">
    <property type="nucleotide sequence ID" value="NZ_JACMSF010000019.1"/>
</dbReference>
<name>A0A7X1J5S1_9ACTN</name>
<dbReference type="AlphaFoldDB" id="A0A7X1J5S1"/>
<dbReference type="SUPFAM" id="SSF109854">
    <property type="entry name" value="DinB/YfiT-like putative metalloenzymes"/>
    <property type="match status" value="1"/>
</dbReference>
<dbReference type="InterPro" id="IPR034660">
    <property type="entry name" value="DinB/YfiT-like"/>
</dbReference>
<feature type="region of interest" description="Disordered" evidence="1">
    <location>
        <begin position="77"/>
        <end position="104"/>
    </location>
</feature>
<evidence type="ECO:0000256" key="1">
    <source>
        <dbReference type="SAM" id="MobiDB-lite"/>
    </source>
</evidence>
<dbReference type="InterPro" id="IPR024344">
    <property type="entry name" value="MDMPI_metal-binding"/>
</dbReference>
<gene>
    <name evidence="3" type="ORF">H4N64_18965</name>
</gene>
<sequence length="104" mass="11527">MPTCPEWTLSDLVQHLGGVHRRHVTRSSRGFGREFAQAALERGDRAVARNTDSLADLLAAHGEAIRLVEPGGFATVRSGRARPRCSRGRDRNGDRAAGLWLRRR</sequence>
<dbReference type="Proteomes" id="UP000584670">
    <property type="component" value="Unassembled WGS sequence"/>
</dbReference>
<dbReference type="Pfam" id="PF11716">
    <property type="entry name" value="MDMPI_N"/>
    <property type="match status" value="1"/>
</dbReference>
<evidence type="ECO:0000313" key="3">
    <source>
        <dbReference type="EMBL" id="MBC2903662.1"/>
    </source>
</evidence>
<protein>
    <recommendedName>
        <fullName evidence="2">Mycothiol-dependent maleylpyruvate isomerase metal-binding domain-containing protein</fullName>
    </recommendedName>
</protein>
<keyword evidence="4" id="KW-1185">Reference proteome</keyword>
<organism evidence="3 4">
    <name type="scientific">Streptomyces cupreus</name>
    <dbReference type="NCBI Taxonomy" id="2759956"/>
    <lineage>
        <taxon>Bacteria</taxon>
        <taxon>Bacillati</taxon>
        <taxon>Actinomycetota</taxon>
        <taxon>Actinomycetes</taxon>
        <taxon>Kitasatosporales</taxon>
        <taxon>Streptomycetaceae</taxon>
        <taxon>Streptomyces</taxon>
    </lineage>
</organism>